<evidence type="ECO:0000313" key="1">
    <source>
        <dbReference type="EMBL" id="KAK0733442.1"/>
    </source>
</evidence>
<dbReference type="RefSeq" id="XP_060302319.1">
    <property type="nucleotide sequence ID" value="XM_060443318.1"/>
</dbReference>
<dbReference type="PANTHER" id="PTHR48182">
    <property type="entry name" value="PROTEIN SERAC1"/>
    <property type="match status" value="1"/>
</dbReference>
<dbReference type="Proteomes" id="UP001172101">
    <property type="component" value="Unassembled WGS sequence"/>
</dbReference>
<proteinExistence type="predicted"/>
<name>A0AA40BFS6_9PEZI</name>
<dbReference type="GeneID" id="85326588"/>
<comment type="caution">
    <text evidence="1">The sequence shown here is derived from an EMBL/GenBank/DDBJ whole genome shotgun (WGS) entry which is preliminary data.</text>
</comment>
<evidence type="ECO:0000313" key="2">
    <source>
        <dbReference type="Proteomes" id="UP001172101"/>
    </source>
</evidence>
<dbReference type="EMBL" id="JAUIRO010000001">
    <property type="protein sequence ID" value="KAK0733442.1"/>
    <property type="molecule type" value="Genomic_DNA"/>
</dbReference>
<dbReference type="InterPro" id="IPR052374">
    <property type="entry name" value="SERAC1"/>
</dbReference>
<gene>
    <name evidence="1" type="ORF">B0T26DRAFT_736377</name>
</gene>
<accession>A0AA40BFS6</accession>
<sequence>MASRTRTDDYGAPLPPKVLVEYKDSDDILADVVAIHGFGAHPTDAWTFEGEGKNTNWLTDETMLPAACPKVRILNFSYDSMQMGDNPARGSIPNLAMKLLSGLVEKRRECQTRPIIFAYMIAMMHTSDYPFIYDSITGFLSLGTPYKGFSSAKSLKQMYAEIVLAQMRTESNLGSSLAEDNDMLVGIVYDFARKINTRTSPPVVFCFFEERLTKFGAIAGVETDLEFVVNESSGTLNGHPKAGLSLGHFEMNKFEDSEDCHYQSVSYEIKNMVPYQ</sequence>
<organism evidence="1 2">
    <name type="scientific">Lasiosphaeria miniovina</name>
    <dbReference type="NCBI Taxonomy" id="1954250"/>
    <lineage>
        <taxon>Eukaryota</taxon>
        <taxon>Fungi</taxon>
        <taxon>Dikarya</taxon>
        <taxon>Ascomycota</taxon>
        <taxon>Pezizomycotina</taxon>
        <taxon>Sordariomycetes</taxon>
        <taxon>Sordariomycetidae</taxon>
        <taxon>Sordariales</taxon>
        <taxon>Lasiosphaeriaceae</taxon>
        <taxon>Lasiosphaeria</taxon>
    </lineage>
</organism>
<protein>
    <submittedName>
        <fullName evidence="1">Uncharacterized protein</fullName>
    </submittedName>
</protein>
<dbReference type="AlphaFoldDB" id="A0AA40BFS6"/>
<reference evidence="1" key="1">
    <citation type="submission" date="2023-06" db="EMBL/GenBank/DDBJ databases">
        <title>Genome-scale phylogeny and comparative genomics of the fungal order Sordariales.</title>
        <authorList>
            <consortium name="Lawrence Berkeley National Laboratory"/>
            <person name="Hensen N."/>
            <person name="Bonometti L."/>
            <person name="Westerberg I."/>
            <person name="Brannstrom I.O."/>
            <person name="Guillou S."/>
            <person name="Cros-Aarteil S."/>
            <person name="Calhoun S."/>
            <person name="Haridas S."/>
            <person name="Kuo A."/>
            <person name="Mondo S."/>
            <person name="Pangilinan J."/>
            <person name="Riley R."/>
            <person name="LaButti K."/>
            <person name="Andreopoulos B."/>
            <person name="Lipzen A."/>
            <person name="Chen C."/>
            <person name="Yanf M."/>
            <person name="Daum C."/>
            <person name="Ng V."/>
            <person name="Clum A."/>
            <person name="Steindorff A."/>
            <person name="Ohm R."/>
            <person name="Martin F."/>
            <person name="Silar P."/>
            <person name="Natvig D."/>
            <person name="Lalanne C."/>
            <person name="Gautier V."/>
            <person name="Ament-velasquez S.L."/>
            <person name="Kruys A."/>
            <person name="Hutchinson M.I."/>
            <person name="Powell A.J."/>
            <person name="Barry K."/>
            <person name="Miller A.N."/>
            <person name="Grigoriev I.V."/>
            <person name="Debuchy R."/>
            <person name="Gladieux P."/>
            <person name="Thoren M.H."/>
            <person name="Johannesson H."/>
        </authorList>
    </citation>
    <scope>NUCLEOTIDE SEQUENCE</scope>
    <source>
        <strain evidence="1">SMH2392-1A</strain>
    </source>
</reference>
<keyword evidence="2" id="KW-1185">Reference proteome</keyword>
<dbReference type="PANTHER" id="PTHR48182:SF3">
    <property type="entry name" value="DUF676 DOMAIN-CONTAINING PROTEIN"/>
    <property type="match status" value="1"/>
</dbReference>